<comment type="caution">
    <text evidence="1">The sequence shown here is derived from an EMBL/GenBank/DDBJ whole genome shotgun (WGS) entry which is preliminary data.</text>
</comment>
<dbReference type="Gene3D" id="3.30.70.1430">
    <property type="entry name" value="Multidrug efflux transporter AcrB pore domain"/>
    <property type="match status" value="1"/>
</dbReference>
<evidence type="ECO:0000313" key="1">
    <source>
        <dbReference type="EMBL" id="GAJ08726.1"/>
    </source>
</evidence>
<dbReference type="GO" id="GO:0042910">
    <property type="term" value="F:xenobiotic transmembrane transporter activity"/>
    <property type="evidence" value="ECO:0007669"/>
    <property type="project" value="TreeGrafter"/>
</dbReference>
<dbReference type="EMBL" id="BARW01026735">
    <property type="protein sequence ID" value="GAJ08726.1"/>
    <property type="molecule type" value="Genomic_DNA"/>
</dbReference>
<dbReference type="InterPro" id="IPR027463">
    <property type="entry name" value="AcrB_DN_DC_subdom"/>
</dbReference>
<proteinExistence type="predicted"/>
<dbReference type="GO" id="GO:0005886">
    <property type="term" value="C:plasma membrane"/>
    <property type="evidence" value="ECO:0007669"/>
    <property type="project" value="TreeGrafter"/>
</dbReference>
<protein>
    <submittedName>
        <fullName evidence="1">Uncharacterized protein</fullName>
    </submittedName>
</protein>
<sequence length="258" mass="29410">MWAHISLPSGIDESTKKQYQDRFEEVIQKKQYTDLFFNVSFDQGFFFWMQLKNFENRLRQKEVLKELQQSFDEIPGSTAYVTAWQLLNLDSEFGHAGQHKLIIRAKDSDAVQNGAELVADALRNLSEIAFVQPPTDDDFPTLLVDVDTNVAHAYGLTKDTIQRTLHEAYSRTLLGAIPNGTTQENIYMELQPQFRDKSDALSKINLVIDKDRIVPLKSVAKWKESVGKGAVSRNDSLYATNCYFTFTDGVSKEEALQK</sequence>
<organism evidence="1">
    <name type="scientific">marine sediment metagenome</name>
    <dbReference type="NCBI Taxonomy" id="412755"/>
    <lineage>
        <taxon>unclassified sequences</taxon>
        <taxon>metagenomes</taxon>
        <taxon>ecological metagenomes</taxon>
    </lineage>
</organism>
<dbReference type="Pfam" id="PF00873">
    <property type="entry name" value="ACR_tran"/>
    <property type="match status" value="1"/>
</dbReference>
<accession>X1V7W9</accession>
<dbReference type="InterPro" id="IPR001036">
    <property type="entry name" value="Acrflvin-R"/>
</dbReference>
<dbReference type="PANTHER" id="PTHR32063:SF24">
    <property type="entry name" value="CATION EFFLUX SYSTEM (ACRB_ACRD_ACRF FAMILY)"/>
    <property type="match status" value="1"/>
</dbReference>
<dbReference type="SUPFAM" id="SSF82714">
    <property type="entry name" value="Multidrug efflux transporter AcrB TolC docking domain, DN and DC subdomains"/>
    <property type="match status" value="1"/>
</dbReference>
<gene>
    <name evidence="1" type="ORF">S12H4_43546</name>
</gene>
<dbReference type="Gene3D" id="3.30.70.1440">
    <property type="entry name" value="Multidrug efflux transporter AcrB pore domain"/>
    <property type="match status" value="1"/>
</dbReference>
<reference evidence="1" key="1">
    <citation type="journal article" date="2014" name="Front. Microbiol.">
        <title>High frequency of phylogenetically diverse reductive dehalogenase-homologous genes in deep subseafloor sedimentary metagenomes.</title>
        <authorList>
            <person name="Kawai M."/>
            <person name="Futagami T."/>
            <person name="Toyoda A."/>
            <person name="Takaki Y."/>
            <person name="Nishi S."/>
            <person name="Hori S."/>
            <person name="Arai W."/>
            <person name="Tsubouchi T."/>
            <person name="Morono Y."/>
            <person name="Uchiyama I."/>
            <person name="Ito T."/>
            <person name="Fujiyama A."/>
            <person name="Inagaki F."/>
            <person name="Takami H."/>
        </authorList>
    </citation>
    <scope>NUCLEOTIDE SEQUENCE</scope>
    <source>
        <strain evidence="1">Expedition CK06-06</strain>
    </source>
</reference>
<dbReference type="Gene3D" id="3.30.2090.10">
    <property type="entry name" value="Multidrug efflux transporter AcrB TolC docking domain, DN and DC subdomains"/>
    <property type="match status" value="1"/>
</dbReference>
<feature type="non-terminal residue" evidence="1">
    <location>
        <position position="258"/>
    </location>
</feature>
<dbReference type="PANTHER" id="PTHR32063">
    <property type="match status" value="1"/>
</dbReference>
<dbReference type="AlphaFoldDB" id="X1V7W9"/>
<name>X1V7W9_9ZZZZ</name>